<feature type="compositionally biased region" description="Low complexity" evidence="1">
    <location>
        <begin position="138"/>
        <end position="148"/>
    </location>
</feature>
<evidence type="ECO:0000313" key="2">
    <source>
        <dbReference type="EMBL" id="CAK6437726.1"/>
    </source>
</evidence>
<reference evidence="2" key="1">
    <citation type="submission" date="2023-12" db="EMBL/GenBank/DDBJ databases">
        <authorList>
            <person name="Brown T."/>
        </authorList>
    </citation>
    <scope>NUCLEOTIDE SEQUENCE</scope>
</reference>
<protein>
    <submittedName>
        <fullName evidence="2">Uncharacterized protein</fullName>
    </submittedName>
</protein>
<feature type="region of interest" description="Disordered" evidence="1">
    <location>
        <begin position="51"/>
        <end position="105"/>
    </location>
</feature>
<sequence>MLALSENFCGDLYPRTILPPAFSHPSLPHPHPAEAPEVVCSCAVTLGRRTTWGGSGKQQGNQPLPTPHPALGKHVSPSPRHKSVEHGLLGRPRLPQPQSLQGREVRARSEWKHVLACGCVFSHADGPFSPVPPCLPQASGPAPSSSSHSRWEQASD</sequence>
<name>A0ABN9ZLZ9_PIPNA</name>
<dbReference type="Proteomes" id="UP001314169">
    <property type="component" value="Chromosome 16"/>
</dbReference>
<proteinExistence type="predicted"/>
<dbReference type="EMBL" id="OY882873">
    <property type="protein sequence ID" value="CAK6437726.1"/>
    <property type="molecule type" value="Genomic_DNA"/>
</dbReference>
<accession>A0ABN9ZLZ9</accession>
<evidence type="ECO:0000256" key="1">
    <source>
        <dbReference type="SAM" id="MobiDB-lite"/>
    </source>
</evidence>
<feature type="region of interest" description="Disordered" evidence="1">
    <location>
        <begin position="130"/>
        <end position="156"/>
    </location>
</feature>
<keyword evidence="3" id="KW-1185">Reference proteome</keyword>
<organism evidence="2 3">
    <name type="scientific">Pipistrellus nathusii</name>
    <name type="common">Nathusius' pipistrelle</name>
    <dbReference type="NCBI Taxonomy" id="59473"/>
    <lineage>
        <taxon>Eukaryota</taxon>
        <taxon>Metazoa</taxon>
        <taxon>Chordata</taxon>
        <taxon>Craniata</taxon>
        <taxon>Vertebrata</taxon>
        <taxon>Euteleostomi</taxon>
        <taxon>Mammalia</taxon>
        <taxon>Eutheria</taxon>
        <taxon>Laurasiatheria</taxon>
        <taxon>Chiroptera</taxon>
        <taxon>Yangochiroptera</taxon>
        <taxon>Vespertilionidae</taxon>
        <taxon>Pipistrellus</taxon>
    </lineage>
</organism>
<gene>
    <name evidence="2" type="ORF">MPIPNATIZW_LOCUS6032</name>
</gene>
<evidence type="ECO:0000313" key="3">
    <source>
        <dbReference type="Proteomes" id="UP001314169"/>
    </source>
</evidence>